<dbReference type="Gene3D" id="1.10.340.30">
    <property type="entry name" value="Hypothetical protein, domain 2"/>
    <property type="match status" value="1"/>
</dbReference>
<dbReference type="RefSeq" id="WP_378573255.1">
    <property type="nucleotide sequence ID" value="NZ_JBHSFQ010000007.1"/>
</dbReference>
<organism evidence="1 2">
    <name type="scientific">Nocardiopsis mangrovi</name>
    <dbReference type="NCBI Taxonomy" id="1179818"/>
    <lineage>
        <taxon>Bacteria</taxon>
        <taxon>Bacillati</taxon>
        <taxon>Actinomycetota</taxon>
        <taxon>Actinomycetes</taxon>
        <taxon>Streptosporangiales</taxon>
        <taxon>Nocardiopsidaceae</taxon>
        <taxon>Nocardiopsis</taxon>
    </lineage>
</organism>
<dbReference type="PANTHER" id="PTHR30037">
    <property type="entry name" value="DNA-3-METHYLADENINE GLYCOSYLASE 1"/>
    <property type="match status" value="1"/>
</dbReference>
<dbReference type="Proteomes" id="UP001595923">
    <property type="component" value="Unassembled WGS sequence"/>
</dbReference>
<proteinExistence type="predicted"/>
<comment type="caution">
    <text evidence="1">The sequence shown here is derived from an EMBL/GenBank/DDBJ whole genome shotgun (WGS) entry which is preliminary data.</text>
</comment>
<protein>
    <submittedName>
        <fullName evidence="1">DNA-3-methyladenine glycosylase I</fullName>
    </submittedName>
</protein>
<evidence type="ECO:0000313" key="2">
    <source>
        <dbReference type="Proteomes" id="UP001595923"/>
    </source>
</evidence>
<sequence length="212" mass="22437">MTPTTPSAAAGPAAGRTAVVGEDGLGRCPWAVGHPLNLHYHDTEWGLAVHGEQALFERISLEAFQAGLSWLTILAKRPAFRAAFADFDPGAVAAFTDDDVERLMADTAIVRNRAKIEAARTNARAALALRDHGGLDALIWSHLPGETPAPRTAEEVPTSTAASRALAADLRTRGFRFVGPTTAYALMEAIGLVDTHLTGCHRRGSSGVHAAR</sequence>
<name>A0ABV9DY38_9ACTN</name>
<keyword evidence="2" id="KW-1185">Reference proteome</keyword>
<evidence type="ECO:0000313" key="1">
    <source>
        <dbReference type="EMBL" id="MFC4562228.1"/>
    </source>
</evidence>
<dbReference type="InterPro" id="IPR052891">
    <property type="entry name" value="DNA-3mA_glycosylase"/>
</dbReference>
<dbReference type="Pfam" id="PF03352">
    <property type="entry name" value="Adenine_glyco"/>
    <property type="match status" value="1"/>
</dbReference>
<reference evidence="2" key="1">
    <citation type="journal article" date="2019" name="Int. J. Syst. Evol. Microbiol.">
        <title>The Global Catalogue of Microorganisms (GCM) 10K type strain sequencing project: providing services to taxonomists for standard genome sequencing and annotation.</title>
        <authorList>
            <consortium name="The Broad Institute Genomics Platform"/>
            <consortium name="The Broad Institute Genome Sequencing Center for Infectious Disease"/>
            <person name="Wu L."/>
            <person name="Ma J."/>
        </authorList>
    </citation>
    <scope>NUCLEOTIDE SEQUENCE [LARGE SCALE GENOMIC DNA]</scope>
    <source>
        <strain evidence="2">XZYJ18</strain>
    </source>
</reference>
<dbReference type="EMBL" id="JBHSFQ010000007">
    <property type="protein sequence ID" value="MFC4562228.1"/>
    <property type="molecule type" value="Genomic_DNA"/>
</dbReference>
<dbReference type="PANTHER" id="PTHR30037:SF4">
    <property type="entry name" value="DNA-3-METHYLADENINE GLYCOSYLASE I"/>
    <property type="match status" value="1"/>
</dbReference>
<accession>A0ABV9DY38</accession>
<dbReference type="InterPro" id="IPR011257">
    <property type="entry name" value="DNA_glycosylase"/>
</dbReference>
<dbReference type="InterPro" id="IPR005019">
    <property type="entry name" value="Adenine_glyco"/>
</dbReference>
<gene>
    <name evidence="1" type="ORF">ACFO4E_10210</name>
</gene>
<dbReference type="SUPFAM" id="SSF48150">
    <property type="entry name" value="DNA-glycosylase"/>
    <property type="match status" value="1"/>
</dbReference>